<comment type="caution">
    <text evidence="1">The sequence shown here is derived from an EMBL/GenBank/DDBJ whole genome shotgun (WGS) entry which is preliminary data.</text>
</comment>
<proteinExistence type="predicted"/>
<dbReference type="EMBL" id="LLXL01001362">
    <property type="protein sequence ID" value="PKK64873.1"/>
    <property type="molecule type" value="Genomic_DNA"/>
</dbReference>
<dbReference type="Proteomes" id="UP000233469">
    <property type="component" value="Unassembled WGS sequence"/>
</dbReference>
<reference evidence="1 2" key="1">
    <citation type="submission" date="2016-04" db="EMBL/GenBank/DDBJ databases">
        <title>Genome analyses suggest a sexual origin of heterokaryosis in a supposedly ancient asexual fungus.</title>
        <authorList>
            <person name="Ropars J."/>
            <person name="Sedzielewska K."/>
            <person name="Noel J."/>
            <person name="Charron P."/>
            <person name="Farinelli L."/>
            <person name="Marton T."/>
            <person name="Kruger M."/>
            <person name="Pelin A."/>
            <person name="Brachmann A."/>
            <person name="Corradi N."/>
        </authorList>
    </citation>
    <scope>NUCLEOTIDE SEQUENCE [LARGE SCALE GENOMIC DNA]</scope>
    <source>
        <strain evidence="1 2">C2</strain>
    </source>
</reference>
<organism evidence="1 2">
    <name type="scientific">Rhizophagus irregularis</name>
    <dbReference type="NCBI Taxonomy" id="588596"/>
    <lineage>
        <taxon>Eukaryota</taxon>
        <taxon>Fungi</taxon>
        <taxon>Fungi incertae sedis</taxon>
        <taxon>Mucoromycota</taxon>
        <taxon>Glomeromycotina</taxon>
        <taxon>Glomeromycetes</taxon>
        <taxon>Glomerales</taxon>
        <taxon>Glomeraceae</taxon>
        <taxon>Rhizophagus</taxon>
    </lineage>
</organism>
<gene>
    <name evidence="1" type="ORF">RhiirC2_786898</name>
</gene>
<reference evidence="1 2" key="2">
    <citation type="submission" date="2017-10" db="EMBL/GenBank/DDBJ databases">
        <title>Extensive intraspecific genome diversity in a model arbuscular mycorrhizal fungus.</title>
        <authorList>
            <person name="Chen E.C.H."/>
            <person name="Morin E."/>
            <person name="Baudet D."/>
            <person name="Noel J."/>
            <person name="Ndikumana S."/>
            <person name="Charron P."/>
            <person name="St-Onge C."/>
            <person name="Giorgi J."/>
            <person name="Grigoriev I.V."/>
            <person name="Roux C."/>
            <person name="Martin F.M."/>
            <person name="Corradi N."/>
        </authorList>
    </citation>
    <scope>NUCLEOTIDE SEQUENCE [LARGE SCALE GENOMIC DNA]</scope>
    <source>
        <strain evidence="1 2">C2</strain>
    </source>
</reference>
<dbReference type="AlphaFoldDB" id="A0A2N1MTC9"/>
<sequence length="89" mass="10212">MFKDQVTNNDGSFLETWSNGKNKPTNNFKGCTLSWFHKLETDSTLSDFNRRLVNPLLASFTSTISYHILKNSRPSNKLNEAHLISITYD</sequence>
<evidence type="ECO:0000313" key="2">
    <source>
        <dbReference type="Proteomes" id="UP000233469"/>
    </source>
</evidence>
<protein>
    <submittedName>
        <fullName evidence="1">Uncharacterized protein</fullName>
    </submittedName>
</protein>
<accession>A0A2N1MTC9</accession>
<name>A0A2N1MTC9_9GLOM</name>
<evidence type="ECO:0000313" key="1">
    <source>
        <dbReference type="EMBL" id="PKK64873.1"/>
    </source>
</evidence>